<evidence type="ECO:0000256" key="3">
    <source>
        <dbReference type="ARBA" id="ARBA00023157"/>
    </source>
</evidence>
<dbReference type="SUPFAM" id="SSF48431">
    <property type="entry name" value="Lipovitellin-phosvitin complex, superhelical domain"/>
    <property type="match status" value="1"/>
</dbReference>
<feature type="chain" id="PRO_5040157073" description="Vitellogenin" evidence="6">
    <location>
        <begin position="17"/>
        <end position="1748"/>
    </location>
</feature>
<reference evidence="9" key="1">
    <citation type="submission" date="2022-01" db="EMBL/GenBank/DDBJ databases">
        <authorList>
            <person name="King R."/>
        </authorList>
    </citation>
    <scope>NUCLEOTIDE SEQUENCE</scope>
</reference>
<evidence type="ECO:0000256" key="5">
    <source>
        <dbReference type="PROSITE-ProRule" id="PRU00557"/>
    </source>
</evidence>
<dbReference type="PROSITE" id="PS51211">
    <property type="entry name" value="VITELLOGENIN"/>
    <property type="match status" value="1"/>
</dbReference>
<keyword evidence="2" id="KW-0758">Storage protein</keyword>
<dbReference type="FunFam" id="1.25.10.20:FF:000003">
    <property type="entry name" value="Vitellogenin C"/>
    <property type="match status" value="1"/>
</dbReference>
<dbReference type="InterPro" id="IPR001846">
    <property type="entry name" value="VWF_type-D"/>
</dbReference>
<feature type="domain" description="VWFD" evidence="8">
    <location>
        <begin position="1423"/>
        <end position="1623"/>
    </location>
</feature>
<feature type="domain" description="Vitellogenin" evidence="7">
    <location>
        <begin position="22"/>
        <end position="768"/>
    </location>
</feature>
<sequence>MWSPLFILVLAGFALGSNRPAWRDNQEYIYSVQGRALAGLEIANEFSGILLKAKLKLQTRPDGKLQGIIMNPQYAQIHSELSDGWMTYIPDHHVSWKPLEMVRKPFQIEMKRGIITNVIVNKGVSNWEANIIKGILSQFQMSLSVADEQDNSQNSAYFKTFEETVTGNTETLYEVSPFPQYALNSLNYEIPRLQKMNDNYLEVTKHKNFTNDIELPSYFYGLGNIVNKGAVVGRFFLRNTVTRAILSGNMKQYTIEHSLTMNDIVVHPTLRDQQTGAVHSLWNTTLQEVKAQSEILEDISSPVSLGSLVYAYNKPFAKLNKVEERSSQKYEFLNDRPALQRLNPQLFSSYLSSELRQNTPRLNQAAENPLFPLFIGNKGHSIKSEINVVETCINLCREMGEDIQDPRKTLHNNIYGKFSSLISLLRLMDESELRQISKALYRSEDNAEGAPWTIFVDAVAETGQGPALTMIETLIESKQIQNQQAAHIFSTMAKATQHPTTQYMKTLFNLVKKPVVANYWPLNETALLSYADLVRKVYFGRDYYDTHYPKHTFENLKDKEGLSFVRNTVIPYFSQRLDKAVTQADTRKIHAYIRALGQIGSPDILKTYEPYLEGDKRCSDFQRVLMVVAMDKIARNYPEIARPVLMKIYQNNAETSEVRVAAVFQIMFTYPDAETLQYMASYTKIDTDEQVNAAVKSSIQSASKRATEQFKTLRKAALTAEPLLTDKEYGLHQGGNYFRTYFIEQMEYHYKQSAQILSGDWGYVPNGIHYYSGSVNNALEWQHLNVEGWLTSVGQLVYAFDKQTTYYNEEKEMKERLGESKNHPWSSENIAKMLNMKSDMMDGFEGYLFTPMNVPYQMLSLDNTTFWRLPELVQKWERNLKNGEDIHYVKFLNNDHLALAMPNELGLPFTFTYNAPMFARINGNVRAAASPELFQKGKINIPNNLQVKVNVSITVGSKIMTKLAFNTPFDHQEYSSGIDKVWQAHVPIVGKIQFDSNKKELQLNVQPREMHQGAHLFHYSTWPYTSIKDVMNAKPEQEHHQIIKPHGLRRFDNVFGKKETGMAFKVEMERERNTLSMPDFRVFCEHGISNGLANIWNDDKLQYSMVNITYLPQESSTQEITMRMKYQKEYKTQGEQSNMNWQEVMQTDSPSTRQNRLLKSAASGINNVQTYAVEASIDFEGHDKTEHVVSGAYAWSNVDAKSRVYALYRHKKGNERVSQIKFEADNTVPNVNSLDLQDILSAQPRASSNVNVKFDNINGEGKIAAEIKLSRSEERKRYLSEQPFFHQCLRDERLGNKQSPACLNMTIEANLLDRVNVDLDVENVSPAVRSMVETVYSHLKYEYYPSLKFEGQSSNANNKINIRGQFDDDLKYLNVTVKNARETVTFRDIELNEYAKRILVVHPVFEASIRALSKPLEIDTFKSVCIVDQSQITTFSNNTYPGDLSKEWTVAAQFVPRMKHDATRQLQKQRENFAILVRQSKDHKQGKDIKIVVSFPETKYKVIDITMISKPQGPVRADVKVNEKSVQVSGVKAHDIEDGYIQIYSTPNGEIKTIVQGRIYVFYDGQRVKIGTINGFLRHGNRGICGQFNDQSNEDGLTSQNCYTRDPQKLIQSYEIQGSRGQQVRQELKSDPKQCVEKKVPILIDVIDGKHVDEWPNKYQEGSSCSRFQTKYVKKDNQLCFTVRPVLTCRSECHPQGFITKTLAAHCIDETNVAQLWASQVDKGASPDFSSKIANKNVQMEIPISCGI</sequence>
<dbReference type="SUPFAM" id="SSF56968">
    <property type="entry name" value="Lipovitellin-phosvitin complex, beta-sheet shell regions"/>
    <property type="match status" value="2"/>
</dbReference>
<dbReference type="Pfam" id="PF01347">
    <property type="entry name" value="Vitellogenin_N"/>
    <property type="match status" value="1"/>
</dbReference>
<dbReference type="OrthoDB" id="160294at2759"/>
<dbReference type="SMART" id="SM00638">
    <property type="entry name" value="LPD_N"/>
    <property type="match status" value="1"/>
</dbReference>
<dbReference type="EMBL" id="OU900103">
    <property type="protein sequence ID" value="CAG9855085.1"/>
    <property type="molecule type" value="Genomic_DNA"/>
</dbReference>
<dbReference type="PANTHER" id="PTHR23345">
    <property type="entry name" value="VITELLOGENIN-RELATED"/>
    <property type="match status" value="1"/>
</dbReference>
<dbReference type="PROSITE" id="PS51233">
    <property type="entry name" value="VWFD"/>
    <property type="match status" value="1"/>
</dbReference>
<dbReference type="SMART" id="SM01169">
    <property type="entry name" value="DUF1943"/>
    <property type="match status" value="1"/>
</dbReference>
<keyword evidence="3" id="KW-1015">Disulfide bond</keyword>
<organism evidence="9 10">
    <name type="scientific">Phyllotreta striolata</name>
    <name type="common">Striped flea beetle</name>
    <name type="synonym">Crioceris striolata</name>
    <dbReference type="NCBI Taxonomy" id="444603"/>
    <lineage>
        <taxon>Eukaryota</taxon>
        <taxon>Metazoa</taxon>
        <taxon>Ecdysozoa</taxon>
        <taxon>Arthropoda</taxon>
        <taxon>Hexapoda</taxon>
        <taxon>Insecta</taxon>
        <taxon>Pterygota</taxon>
        <taxon>Neoptera</taxon>
        <taxon>Endopterygota</taxon>
        <taxon>Coleoptera</taxon>
        <taxon>Polyphaga</taxon>
        <taxon>Cucujiformia</taxon>
        <taxon>Chrysomeloidea</taxon>
        <taxon>Chrysomelidae</taxon>
        <taxon>Galerucinae</taxon>
        <taxon>Alticini</taxon>
        <taxon>Phyllotreta</taxon>
    </lineage>
</organism>
<dbReference type="InterPro" id="IPR050733">
    <property type="entry name" value="Vitellogenin/Apolipophorin"/>
</dbReference>
<dbReference type="InterPro" id="IPR001747">
    <property type="entry name" value="Vitellogenin_N"/>
</dbReference>
<dbReference type="InterPro" id="IPR015816">
    <property type="entry name" value="Vitellinogen_b-sht_N"/>
</dbReference>
<keyword evidence="10" id="KW-1185">Reference proteome</keyword>
<evidence type="ECO:0000313" key="9">
    <source>
        <dbReference type="EMBL" id="CAG9855085.1"/>
    </source>
</evidence>
<name>A0A9N9XK76_PHYSR</name>
<dbReference type="Pfam" id="PF09172">
    <property type="entry name" value="Vit_open_b-sht"/>
    <property type="match status" value="1"/>
</dbReference>
<evidence type="ECO:0000256" key="4">
    <source>
        <dbReference type="ARBA" id="ARBA00023180"/>
    </source>
</evidence>
<dbReference type="Gene3D" id="1.25.10.20">
    <property type="entry name" value="Vitellinogen, superhelical"/>
    <property type="match status" value="1"/>
</dbReference>
<dbReference type="InterPro" id="IPR015255">
    <property type="entry name" value="Vitellinogen_open_b-sht"/>
</dbReference>
<keyword evidence="1 6" id="KW-0732">Signal</keyword>
<proteinExistence type="predicted"/>
<dbReference type="Gene3D" id="2.20.80.10">
    <property type="entry name" value="Lipovitellin-phosvitin complex, chain A, domain 4"/>
    <property type="match status" value="1"/>
</dbReference>
<dbReference type="Proteomes" id="UP001153712">
    <property type="component" value="Chromosome 10"/>
</dbReference>
<accession>A0A9N9XK76</accession>
<dbReference type="Gene3D" id="2.30.230.10">
    <property type="entry name" value="Lipovitellin, beta-sheet shell regions, chain A"/>
    <property type="match status" value="1"/>
</dbReference>
<dbReference type="InterPro" id="IPR011030">
    <property type="entry name" value="Lipovitellin_superhlx_dom"/>
</dbReference>
<feature type="signal peptide" evidence="6">
    <location>
        <begin position="1"/>
        <end position="16"/>
    </location>
</feature>
<evidence type="ECO:0008006" key="11">
    <source>
        <dbReference type="Google" id="ProtNLM"/>
    </source>
</evidence>
<evidence type="ECO:0000313" key="10">
    <source>
        <dbReference type="Proteomes" id="UP001153712"/>
    </source>
</evidence>
<evidence type="ECO:0000256" key="1">
    <source>
        <dbReference type="ARBA" id="ARBA00022729"/>
    </source>
</evidence>
<comment type="caution">
    <text evidence="5">Lacks conserved residue(s) required for the propagation of feature annotation.</text>
</comment>
<dbReference type="GO" id="GO:0045735">
    <property type="term" value="F:nutrient reservoir activity"/>
    <property type="evidence" value="ECO:0007669"/>
    <property type="project" value="UniProtKB-KW"/>
</dbReference>
<keyword evidence="4" id="KW-0325">Glycoprotein</keyword>
<dbReference type="InterPro" id="IPR015819">
    <property type="entry name" value="Lipid_transp_b-sht_shell"/>
</dbReference>
<evidence type="ECO:0000259" key="7">
    <source>
        <dbReference type="PROSITE" id="PS51211"/>
    </source>
</evidence>
<evidence type="ECO:0000256" key="2">
    <source>
        <dbReference type="ARBA" id="ARBA00022761"/>
    </source>
</evidence>
<dbReference type="Pfam" id="PF00094">
    <property type="entry name" value="VWD"/>
    <property type="match status" value="1"/>
</dbReference>
<evidence type="ECO:0000259" key="8">
    <source>
        <dbReference type="PROSITE" id="PS51233"/>
    </source>
</evidence>
<gene>
    <name evidence="9" type="ORF">PHYEVI_LOCUS1545</name>
</gene>
<dbReference type="GO" id="GO:0005319">
    <property type="term" value="F:lipid transporter activity"/>
    <property type="evidence" value="ECO:0007669"/>
    <property type="project" value="InterPro"/>
</dbReference>
<dbReference type="PANTHER" id="PTHR23345:SF15">
    <property type="entry name" value="VITELLOGENIN 1-RELATED"/>
    <property type="match status" value="1"/>
</dbReference>
<evidence type="ECO:0000256" key="6">
    <source>
        <dbReference type="SAM" id="SignalP"/>
    </source>
</evidence>
<protein>
    <recommendedName>
        <fullName evidence="11">Vitellogenin</fullName>
    </recommendedName>
</protein>